<accession>A0A378ZUR6</accession>
<dbReference type="EMBL" id="UGSK01000001">
    <property type="protein sequence ID" value="SUB00540.1"/>
    <property type="molecule type" value="Genomic_DNA"/>
</dbReference>
<feature type="transmembrane region" description="Helical" evidence="1">
    <location>
        <begin position="66"/>
        <end position="84"/>
    </location>
</feature>
<evidence type="ECO:0000256" key="1">
    <source>
        <dbReference type="SAM" id="Phobius"/>
    </source>
</evidence>
<keyword evidence="1" id="KW-0812">Transmembrane</keyword>
<proteinExistence type="predicted"/>
<keyword evidence="1" id="KW-0472">Membrane</keyword>
<organism evidence="2 3">
    <name type="scientific">Pannonibacter phragmitetus</name>
    <dbReference type="NCBI Taxonomy" id="121719"/>
    <lineage>
        <taxon>Bacteria</taxon>
        <taxon>Pseudomonadati</taxon>
        <taxon>Pseudomonadota</taxon>
        <taxon>Alphaproteobacteria</taxon>
        <taxon>Hyphomicrobiales</taxon>
        <taxon>Stappiaceae</taxon>
        <taxon>Pannonibacter</taxon>
    </lineage>
</organism>
<gene>
    <name evidence="2" type="ORF">NCTC13350_01454</name>
</gene>
<sequence length="119" mass="13928">MRKDEAMADDQVPGNVIHYAKQLMEIRSKPRKQWEQQKTFCIIAAAAFLLSLFFPNYKDQTHPEFIKGAALAVLMITGYFWYVWKGEEDRKAEKILSIEEIIKEKGYKVDMFTGYISKL</sequence>
<evidence type="ECO:0000313" key="3">
    <source>
        <dbReference type="Proteomes" id="UP000255000"/>
    </source>
</evidence>
<keyword evidence="1" id="KW-1133">Transmembrane helix</keyword>
<reference evidence="2 3" key="1">
    <citation type="submission" date="2018-06" db="EMBL/GenBank/DDBJ databases">
        <authorList>
            <consortium name="Pathogen Informatics"/>
            <person name="Doyle S."/>
        </authorList>
    </citation>
    <scope>NUCLEOTIDE SEQUENCE [LARGE SCALE GENOMIC DNA]</scope>
    <source>
        <strain evidence="2 3">NCTC13350</strain>
    </source>
</reference>
<evidence type="ECO:0000313" key="2">
    <source>
        <dbReference type="EMBL" id="SUB00540.1"/>
    </source>
</evidence>
<name>A0A378ZUR6_9HYPH</name>
<dbReference type="Proteomes" id="UP000255000">
    <property type="component" value="Unassembled WGS sequence"/>
</dbReference>
<protein>
    <submittedName>
        <fullName evidence="2">Uncharacterized protein</fullName>
    </submittedName>
</protein>
<dbReference type="AlphaFoldDB" id="A0A378ZUR6"/>
<feature type="transmembrane region" description="Helical" evidence="1">
    <location>
        <begin position="37"/>
        <end position="54"/>
    </location>
</feature>